<sequence>MTEDRQKKTCPAGWTMFSFSCYFLSDSGSWTKGREDCRRTDADLVIIDSAEEQNFLSGFAKEDSWIGLSDGDTEGTWKWTDGTPLTFKNWGQYEPNNGGENGNEDCVQIRAQKGVWNDLPCGTSLKSICEK</sequence>
<organism evidence="4 5">
    <name type="scientific">Channa striata</name>
    <name type="common">Snakehead murrel</name>
    <name type="synonym">Ophicephalus striatus</name>
    <dbReference type="NCBI Taxonomy" id="64152"/>
    <lineage>
        <taxon>Eukaryota</taxon>
        <taxon>Metazoa</taxon>
        <taxon>Chordata</taxon>
        <taxon>Craniata</taxon>
        <taxon>Vertebrata</taxon>
        <taxon>Euteleostomi</taxon>
        <taxon>Actinopterygii</taxon>
        <taxon>Neopterygii</taxon>
        <taxon>Teleostei</taxon>
        <taxon>Neoteleostei</taxon>
        <taxon>Acanthomorphata</taxon>
        <taxon>Anabantaria</taxon>
        <taxon>Anabantiformes</taxon>
        <taxon>Channoidei</taxon>
        <taxon>Channidae</taxon>
        <taxon>Channa</taxon>
    </lineage>
</organism>
<gene>
    <name evidence="4" type="ORF">Q5P01_013937</name>
</gene>
<dbReference type="SMART" id="SM00034">
    <property type="entry name" value="CLECT"/>
    <property type="match status" value="1"/>
</dbReference>
<accession>A0AA88MK90</accession>
<dbReference type="InterPro" id="IPR001304">
    <property type="entry name" value="C-type_lectin-like"/>
</dbReference>
<evidence type="ECO:0000256" key="1">
    <source>
        <dbReference type="ARBA" id="ARBA00022734"/>
    </source>
</evidence>
<dbReference type="Gene3D" id="3.10.100.10">
    <property type="entry name" value="Mannose-Binding Protein A, subunit A"/>
    <property type="match status" value="1"/>
</dbReference>
<reference evidence="4" key="1">
    <citation type="submission" date="2023-07" db="EMBL/GenBank/DDBJ databases">
        <title>Chromosome-level Genome Assembly of Striped Snakehead (Channa striata).</title>
        <authorList>
            <person name="Liu H."/>
        </authorList>
    </citation>
    <scope>NUCLEOTIDE SEQUENCE</scope>
    <source>
        <strain evidence="4">Gz</strain>
        <tissue evidence="4">Muscle</tissue>
    </source>
</reference>
<keyword evidence="1" id="KW-0430">Lectin</keyword>
<dbReference type="SUPFAM" id="SSF56436">
    <property type="entry name" value="C-type lectin-like"/>
    <property type="match status" value="1"/>
</dbReference>
<name>A0AA88MK90_CHASR</name>
<keyword evidence="5" id="KW-1185">Reference proteome</keyword>
<dbReference type="InterPro" id="IPR016186">
    <property type="entry name" value="C-type_lectin-like/link_sf"/>
</dbReference>
<dbReference type="PANTHER" id="PTHR22803">
    <property type="entry name" value="MANNOSE, PHOSPHOLIPASE, LECTIN RECEPTOR RELATED"/>
    <property type="match status" value="1"/>
</dbReference>
<dbReference type="CDD" id="cd03590">
    <property type="entry name" value="CLECT_DC-SIGN_like"/>
    <property type="match status" value="1"/>
</dbReference>
<dbReference type="PROSITE" id="PS50041">
    <property type="entry name" value="C_TYPE_LECTIN_2"/>
    <property type="match status" value="1"/>
</dbReference>
<comment type="caution">
    <text evidence="4">The sequence shown here is derived from an EMBL/GenBank/DDBJ whole genome shotgun (WGS) entry which is preliminary data.</text>
</comment>
<dbReference type="InterPro" id="IPR050111">
    <property type="entry name" value="C-type_lectin/snaclec_domain"/>
</dbReference>
<dbReference type="PROSITE" id="PS00615">
    <property type="entry name" value="C_TYPE_LECTIN_1"/>
    <property type="match status" value="1"/>
</dbReference>
<dbReference type="InterPro" id="IPR033989">
    <property type="entry name" value="CD209-like_CTLD"/>
</dbReference>
<dbReference type="InterPro" id="IPR016187">
    <property type="entry name" value="CTDL_fold"/>
</dbReference>
<evidence type="ECO:0000313" key="5">
    <source>
        <dbReference type="Proteomes" id="UP001187415"/>
    </source>
</evidence>
<keyword evidence="2" id="KW-1015">Disulfide bond</keyword>
<proteinExistence type="predicted"/>
<dbReference type="Pfam" id="PF00059">
    <property type="entry name" value="Lectin_C"/>
    <property type="match status" value="1"/>
</dbReference>
<dbReference type="GO" id="GO:0030246">
    <property type="term" value="F:carbohydrate binding"/>
    <property type="evidence" value="ECO:0007669"/>
    <property type="project" value="UniProtKB-KW"/>
</dbReference>
<dbReference type="EMBL" id="JAUPFM010000010">
    <property type="protein sequence ID" value="KAK2840197.1"/>
    <property type="molecule type" value="Genomic_DNA"/>
</dbReference>
<dbReference type="InterPro" id="IPR018378">
    <property type="entry name" value="C-type_lectin_CS"/>
</dbReference>
<dbReference type="Proteomes" id="UP001187415">
    <property type="component" value="Unassembled WGS sequence"/>
</dbReference>
<protein>
    <recommendedName>
        <fullName evidence="3">C-type lectin domain-containing protein</fullName>
    </recommendedName>
</protein>
<evidence type="ECO:0000259" key="3">
    <source>
        <dbReference type="PROSITE" id="PS50041"/>
    </source>
</evidence>
<dbReference type="PROSITE" id="PS51257">
    <property type="entry name" value="PROKAR_LIPOPROTEIN"/>
    <property type="match status" value="1"/>
</dbReference>
<evidence type="ECO:0000313" key="4">
    <source>
        <dbReference type="EMBL" id="KAK2840197.1"/>
    </source>
</evidence>
<evidence type="ECO:0000256" key="2">
    <source>
        <dbReference type="ARBA" id="ARBA00023157"/>
    </source>
</evidence>
<feature type="domain" description="C-type lectin" evidence="3">
    <location>
        <begin position="17"/>
        <end position="130"/>
    </location>
</feature>
<dbReference type="AlphaFoldDB" id="A0AA88MK90"/>